<comment type="caution">
    <text evidence="1">The sequence shown here is derived from an EMBL/GenBank/DDBJ whole genome shotgun (WGS) entry which is preliminary data.</text>
</comment>
<accession>A0A2T7TDM7</accession>
<proteinExistence type="predicted"/>
<keyword evidence="2" id="KW-1185">Reference proteome</keyword>
<dbReference type="AlphaFoldDB" id="A0A2T7TDM7"/>
<dbReference type="EMBL" id="AZSP01000037">
    <property type="protein sequence ID" value="PVE13212.1"/>
    <property type="molecule type" value="Genomic_DNA"/>
</dbReference>
<sequence>MGTTLSSAGGVTAFAQIVKVWLQRDRRRSVTVAVSESETGKVVRIEGDAISNDVLMAALNGQEPPPAPEGEPRARA</sequence>
<dbReference type="Pfam" id="PF19953">
    <property type="entry name" value="EACC1"/>
    <property type="match status" value="1"/>
</dbReference>
<organism evidence="1 2">
    <name type="scientific">Streptomyces scopuliridis RB72</name>
    <dbReference type="NCBI Taxonomy" id="1440053"/>
    <lineage>
        <taxon>Bacteria</taxon>
        <taxon>Bacillati</taxon>
        <taxon>Actinomycetota</taxon>
        <taxon>Actinomycetes</taxon>
        <taxon>Kitasatosporales</taxon>
        <taxon>Streptomycetaceae</taxon>
        <taxon>Streptomyces</taxon>
    </lineage>
</organism>
<evidence type="ECO:0000313" key="1">
    <source>
        <dbReference type="EMBL" id="PVE13212.1"/>
    </source>
</evidence>
<reference evidence="1 2" key="1">
    <citation type="submission" date="2013-12" db="EMBL/GenBank/DDBJ databases">
        <title>Annotated genome of Streptomyces scopuliridis.</title>
        <authorList>
            <person name="Olson J.B."/>
        </authorList>
    </citation>
    <scope>NUCLEOTIDE SEQUENCE [LARGE SCALE GENOMIC DNA]</scope>
    <source>
        <strain evidence="1 2">RB72</strain>
    </source>
</reference>
<protein>
    <submittedName>
        <fullName evidence="1">Uncharacterized protein</fullName>
    </submittedName>
</protein>
<dbReference type="InterPro" id="IPR045428">
    <property type="entry name" value="EACC1"/>
</dbReference>
<name>A0A2T7TDM7_9ACTN</name>
<gene>
    <name evidence="1" type="ORF">Y717_20935</name>
</gene>
<evidence type="ECO:0000313" key="2">
    <source>
        <dbReference type="Proteomes" id="UP000245992"/>
    </source>
</evidence>
<dbReference type="Proteomes" id="UP000245992">
    <property type="component" value="Unassembled WGS sequence"/>
</dbReference>